<dbReference type="Proteomes" id="UP000295558">
    <property type="component" value="Unassembled WGS sequence"/>
</dbReference>
<dbReference type="AlphaFoldDB" id="A0A4R6ZHV6"/>
<reference evidence="1 2" key="1">
    <citation type="submission" date="2019-03" db="EMBL/GenBank/DDBJ databases">
        <title>Genomic Encyclopedia of Type Strains, Phase III (KMG-III): the genomes of soil and plant-associated and newly described type strains.</title>
        <authorList>
            <person name="Whitman W."/>
        </authorList>
    </citation>
    <scope>NUCLEOTIDE SEQUENCE [LARGE SCALE GENOMIC DNA]</scope>
    <source>
        <strain evidence="1 2">CECT 7972</strain>
    </source>
</reference>
<dbReference type="STRING" id="1265846.PROCOU_16699"/>
<organism evidence="1 2">
    <name type="scientific">Listeria rocourtiae</name>
    <dbReference type="NCBI Taxonomy" id="647910"/>
    <lineage>
        <taxon>Bacteria</taxon>
        <taxon>Bacillati</taxon>
        <taxon>Bacillota</taxon>
        <taxon>Bacilli</taxon>
        <taxon>Bacillales</taxon>
        <taxon>Listeriaceae</taxon>
        <taxon>Listeria</taxon>
    </lineage>
</organism>
<evidence type="ECO:0000313" key="1">
    <source>
        <dbReference type="EMBL" id="TDR51808.1"/>
    </source>
</evidence>
<evidence type="ECO:0000313" key="2">
    <source>
        <dbReference type="Proteomes" id="UP000295558"/>
    </source>
</evidence>
<accession>A0A4R6ZHV6</accession>
<proteinExistence type="predicted"/>
<keyword evidence="2" id="KW-1185">Reference proteome</keyword>
<name>A0A4R6ZHV6_9LIST</name>
<dbReference type="EMBL" id="SNZK01000011">
    <property type="protein sequence ID" value="TDR51808.1"/>
    <property type="molecule type" value="Genomic_DNA"/>
</dbReference>
<gene>
    <name evidence="1" type="ORF">DFP96_111117</name>
</gene>
<comment type="caution">
    <text evidence="1">The sequence shown here is derived from an EMBL/GenBank/DDBJ whole genome shotgun (WGS) entry which is preliminary data.</text>
</comment>
<sequence length="74" mass="8583">MNFRSILPIRTLLGNAEQMKIPTVHYENIFLKTKIWRNTILKKLGNSSTNEIQDHENAWAGKRHMKSSLIKCCA</sequence>
<protein>
    <submittedName>
        <fullName evidence="1">Uncharacterized protein</fullName>
    </submittedName>
</protein>